<evidence type="ECO:0000313" key="2">
    <source>
        <dbReference type="EMBL" id="TLF48569.1"/>
    </source>
</evidence>
<dbReference type="AlphaFoldDB" id="A0A5R8MEK2"/>
<keyword evidence="2" id="KW-0436">Ligase</keyword>
<dbReference type="PANTHER" id="PTHR36932">
    <property type="entry name" value="CAPSULAR POLYSACCHARIDE BIOSYNTHESIS PROTEIN"/>
    <property type="match status" value="1"/>
</dbReference>
<dbReference type="EMBL" id="VBUI01000019">
    <property type="protein sequence ID" value="TLF48569.1"/>
    <property type="molecule type" value="Genomic_DNA"/>
</dbReference>
<organism evidence="2 3">
    <name type="scientific">Halomonas urmiana</name>
    <dbReference type="NCBI Taxonomy" id="490901"/>
    <lineage>
        <taxon>Bacteria</taxon>
        <taxon>Pseudomonadati</taxon>
        <taxon>Pseudomonadota</taxon>
        <taxon>Gammaproteobacteria</taxon>
        <taxon>Oceanospirillales</taxon>
        <taxon>Halomonadaceae</taxon>
        <taxon>Halomonas</taxon>
    </lineage>
</organism>
<dbReference type="InterPro" id="IPR053158">
    <property type="entry name" value="CapK_Type1_Caps_Biosynth"/>
</dbReference>
<dbReference type="OrthoDB" id="580775at2"/>
<dbReference type="GO" id="GO:0016874">
    <property type="term" value="F:ligase activity"/>
    <property type="evidence" value="ECO:0007669"/>
    <property type="project" value="UniProtKB-KW"/>
</dbReference>
<gene>
    <name evidence="2" type="ORF">FEI13_12655</name>
</gene>
<sequence>MANALLPRLLYRGFDLVNKGELGRSYRAARDSNGQHLPFARAELEAYARRWGFDAVLEHNPLMDKAAIRRWTEKVSLGDVHGWAYTGGSSGEPLRVPYSRQRGLMRTATFTYFNEAAGYQLGDPFCLIRAKSRSSLMKYLRNEHIFIPGDISEPRIREFIKALRDKKIKVLMGYPSVMYEVALYLEQHPSEKEGLSVRSLISISEPLEPVKRDVIHQAFGCAFVDRYSNEEVGLMAQQAAFGGEYYVNKFGVYVEVVDPTTWRPVAEGEQGRVVVTDIGNDLIPIIRYDTGDLATAARYRDGQLLTLREVVGRVSEQIFSVAGHPISPLMLGPYIHKPLSRQGPGGQYQFAQTAAGQYEVRLKAGKADIADPVIEEIIDGLTQVLGHQAAIRVVFCDDIPPQPSGKRPIYKNEMEMGA</sequence>
<dbReference type="Proteomes" id="UP000306973">
    <property type="component" value="Unassembled WGS sequence"/>
</dbReference>
<feature type="domain" description="AMP-dependent synthetase/ligase" evidence="1">
    <location>
        <begin position="72"/>
        <end position="276"/>
    </location>
</feature>
<evidence type="ECO:0000259" key="1">
    <source>
        <dbReference type="Pfam" id="PF00501"/>
    </source>
</evidence>
<proteinExistence type="predicted"/>
<name>A0A5R8MEK2_9GAMM</name>
<reference evidence="2 3" key="1">
    <citation type="journal article" date="2007" name="Int. J. Syst. Evol. Microbiol.">
        <title>Halomonas saccharevitans sp. nov., Halomonas arcis sp. nov. and Halomonas subterranea sp. nov., halophilic bacteria isolated from hypersaline environments of China.</title>
        <authorList>
            <person name="Xu X.W."/>
            <person name="Wu Y.H."/>
            <person name="Zhou Z."/>
            <person name="Wang C.S."/>
            <person name="Zhou Y.G."/>
            <person name="Zhang H.B."/>
            <person name="Wang Y."/>
            <person name="Wu M."/>
        </authorList>
    </citation>
    <scope>NUCLEOTIDE SEQUENCE [LARGE SCALE GENOMIC DNA]</scope>
    <source>
        <strain evidence="2 3">TBZ3</strain>
    </source>
</reference>
<dbReference type="Pfam" id="PF00501">
    <property type="entry name" value="AMP-binding"/>
    <property type="match status" value="1"/>
</dbReference>
<comment type="caution">
    <text evidence="2">The sequence shown here is derived from an EMBL/GenBank/DDBJ whole genome shotgun (WGS) entry which is preliminary data.</text>
</comment>
<dbReference type="RefSeq" id="WP_138181885.1">
    <property type="nucleotide sequence ID" value="NZ_VBUI01000019.1"/>
</dbReference>
<protein>
    <submittedName>
        <fullName evidence="2">Phenylacetate--CoA ligase family protein</fullName>
    </submittedName>
</protein>
<evidence type="ECO:0000313" key="3">
    <source>
        <dbReference type="Proteomes" id="UP000306973"/>
    </source>
</evidence>
<dbReference type="SUPFAM" id="SSF56801">
    <property type="entry name" value="Acetyl-CoA synthetase-like"/>
    <property type="match status" value="1"/>
</dbReference>
<dbReference type="PANTHER" id="PTHR36932:SF1">
    <property type="entry name" value="CAPSULAR POLYSACCHARIDE BIOSYNTHESIS PROTEIN"/>
    <property type="match status" value="1"/>
</dbReference>
<dbReference type="InterPro" id="IPR000873">
    <property type="entry name" value="AMP-dep_synth/lig_dom"/>
</dbReference>
<keyword evidence="3" id="KW-1185">Reference proteome</keyword>
<dbReference type="Gene3D" id="3.40.50.12780">
    <property type="entry name" value="N-terminal domain of ligase-like"/>
    <property type="match status" value="1"/>
</dbReference>
<accession>A0A5R8MEK2</accession>
<dbReference type="InterPro" id="IPR042099">
    <property type="entry name" value="ANL_N_sf"/>
</dbReference>